<keyword evidence="2" id="KW-1185">Reference proteome</keyword>
<dbReference type="EMBL" id="SRLO01002218">
    <property type="protein sequence ID" value="TNN33522.1"/>
    <property type="molecule type" value="Genomic_DNA"/>
</dbReference>
<proteinExistence type="predicted"/>
<gene>
    <name evidence="1" type="ORF">EYF80_056315</name>
</gene>
<evidence type="ECO:0000313" key="1">
    <source>
        <dbReference type="EMBL" id="TNN33522.1"/>
    </source>
</evidence>
<dbReference type="AlphaFoldDB" id="A0A4Z2EZ61"/>
<accession>A0A4Z2EZ61</accession>
<dbReference type="Proteomes" id="UP000314294">
    <property type="component" value="Unassembled WGS sequence"/>
</dbReference>
<reference evidence="1 2" key="1">
    <citation type="submission" date="2019-03" db="EMBL/GenBank/DDBJ databases">
        <title>First draft genome of Liparis tanakae, snailfish: a comprehensive survey of snailfish specific genes.</title>
        <authorList>
            <person name="Kim W."/>
            <person name="Song I."/>
            <person name="Jeong J.-H."/>
            <person name="Kim D."/>
            <person name="Kim S."/>
            <person name="Ryu S."/>
            <person name="Song J.Y."/>
            <person name="Lee S.K."/>
        </authorList>
    </citation>
    <scope>NUCLEOTIDE SEQUENCE [LARGE SCALE GENOMIC DNA]</scope>
    <source>
        <tissue evidence="1">Muscle</tissue>
    </source>
</reference>
<organism evidence="1 2">
    <name type="scientific">Liparis tanakae</name>
    <name type="common">Tanaka's snailfish</name>
    <dbReference type="NCBI Taxonomy" id="230148"/>
    <lineage>
        <taxon>Eukaryota</taxon>
        <taxon>Metazoa</taxon>
        <taxon>Chordata</taxon>
        <taxon>Craniata</taxon>
        <taxon>Vertebrata</taxon>
        <taxon>Euteleostomi</taxon>
        <taxon>Actinopterygii</taxon>
        <taxon>Neopterygii</taxon>
        <taxon>Teleostei</taxon>
        <taxon>Neoteleostei</taxon>
        <taxon>Acanthomorphata</taxon>
        <taxon>Eupercaria</taxon>
        <taxon>Perciformes</taxon>
        <taxon>Cottioidei</taxon>
        <taxon>Cottales</taxon>
        <taxon>Liparidae</taxon>
        <taxon>Liparis</taxon>
    </lineage>
</organism>
<name>A0A4Z2EZ61_9TELE</name>
<protein>
    <submittedName>
        <fullName evidence="1">Uncharacterized protein</fullName>
    </submittedName>
</protein>
<sequence length="78" mass="9090">MGYNWRPVHIISRLRGQREIVRTDVKVSQQPSRLKLGLRPTPFKLHLGLSCSISCHMGRLRSHLYHLPHSLRILSRVV</sequence>
<evidence type="ECO:0000313" key="2">
    <source>
        <dbReference type="Proteomes" id="UP000314294"/>
    </source>
</evidence>
<comment type="caution">
    <text evidence="1">The sequence shown here is derived from an EMBL/GenBank/DDBJ whole genome shotgun (WGS) entry which is preliminary data.</text>
</comment>